<organism evidence="1 2">
    <name type="scientific">Mycoplasmopsis columboralis</name>
    <dbReference type="NCBI Taxonomy" id="171282"/>
    <lineage>
        <taxon>Bacteria</taxon>
        <taxon>Bacillati</taxon>
        <taxon>Mycoplasmatota</taxon>
        <taxon>Mycoplasmoidales</taxon>
        <taxon>Metamycoplasmataceae</taxon>
        <taxon>Mycoplasmopsis</taxon>
    </lineage>
</organism>
<evidence type="ECO:0000313" key="2">
    <source>
        <dbReference type="Proteomes" id="UP000289497"/>
    </source>
</evidence>
<proteinExistence type="predicted"/>
<dbReference type="EMBL" id="LR215039">
    <property type="protein sequence ID" value="VEU75953.1"/>
    <property type="molecule type" value="Genomic_DNA"/>
</dbReference>
<accession>A0A449B5R8</accession>
<sequence>MKTNNKIIVFNKNTHKKWRLLEKVKPFVIFYYQEYTFFLNMYFSKNQKINSESKYQIKHTENLNEYWVDTTNILIMDTEEFDLLYRNVDFTEISDLEIKDMVNVIKKIQKNFKSKNSAIDKTIQKVQLNKSRKFPESKAVYSTLPIKLSKQLLDEESYHCRDSFLYVLDDFESLDDKQMKDLIQERKNNWLNIIEKYRNNKELETQTK</sequence>
<gene>
    <name evidence="1" type="ORF">NCTC10179_00110</name>
</gene>
<reference evidence="1 2" key="1">
    <citation type="submission" date="2019-01" db="EMBL/GenBank/DDBJ databases">
        <authorList>
            <consortium name="Pathogen Informatics"/>
        </authorList>
    </citation>
    <scope>NUCLEOTIDE SEQUENCE [LARGE SCALE GENOMIC DNA]</scope>
    <source>
        <strain evidence="1 2">NCTC10179</strain>
    </source>
</reference>
<dbReference type="AlphaFoldDB" id="A0A449B5R8"/>
<evidence type="ECO:0000313" key="1">
    <source>
        <dbReference type="EMBL" id="VEU75953.1"/>
    </source>
</evidence>
<keyword evidence="2" id="KW-1185">Reference proteome</keyword>
<name>A0A449B5R8_9BACT</name>
<protein>
    <submittedName>
        <fullName evidence="1">Uncharacterized protein</fullName>
    </submittedName>
</protein>
<dbReference type="RefSeq" id="WP_036435120.1">
    <property type="nucleotide sequence ID" value="NZ_LR215039.1"/>
</dbReference>
<dbReference type="OrthoDB" id="402919at2"/>
<dbReference type="Proteomes" id="UP000289497">
    <property type="component" value="Chromosome"/>
</dbReference>
<dbReference type="NCBIfam" id="NF045891">
    <property type="entry name" value="ICE_Mbov_0400"/>
    <property type="match status" value="1"/>
</dbReference>
<dbReference type="KEGG" id="mcou:NCTC10179_00110"/>